<evidence type="ECO:0000256" key="3">
    <source>
        <dbReference type="ARBA" id="ARBA00022723"/>
    </source>
</evidence>
<dbReference type="CDD" id="cd07765">
    <property type="entry name" value="KRAB_A-box"/>
    <property type="match status" value="2"/>
</dbReference>
<dbReference type="FunFam" id="3.30.160.60:FF:000620">
    <property type="entry name" value="Zinc finger protein 263"/>
    <property type="match status" value="1"/>
</dbReference>
<feature type="domain" description="KRAB" evidence="15">
    <location>
        <begin position="245"/>
        <end position="327"/>
    </location>
</feature>
<evidence type="ECO:0000256" key="11">
    <source>
        <dbReference type="PROSITE-ProRule" id="PRU00042"/>
    </source>
</evidence>
<feature type="domain" description="C2H2-type" evidence="13">
    <location>
        <begin position="465"/>
        <end position="492"/>
    </location>
</feature>
<dbReference type="Pfam" id="PF00096">
    <property type="entry name" value="zf-C2H2"/>
    <property type="match status" value="7"/>
</dbReference>
<evidence type="ECO:0000256" key="6">
    <source>
        <dbReference type="ARBA" id="ARBA00022833"/>
    </source>
</evidence>
<dbReference type="FunFam" id="3.30.160.60:FF:001297">
    <property type="entry name" value="Zinc finger and SCAN domain-containing protein 2"/>
    <property type="match status" value="1"/>
</dbReference>
<dbReference type="PROSITE" id="PS50157">
    <property type="entry name" value="ZINC_FINGER_C2H2_2"/>
    <property type="match status" value="7"/>
</dbReference>
<organism evidence="17 18">
    <name type="scientific">Podarcis lilfordi</name>
    <name type="common">Lilford's wall lizard</name>
    <dbReference type="NCBI Taxonomy" id="74358"/>
    <lineage>
        <taxon>Eukaryota</taxon>
        <taxon>Metazoa</taxon>
        <taxon>Chordata</taxon>
        <taxon>Craniata</taxon>
        <taxon>Vertebrata</taxon>
        <taxon>Euteleostomi</taxon>
        <taxon>Lepidosauria</taxon>
        <taxon>Squamata</taxon>
        <taxon>Bifurcata</taxon>
        <taxon>Unidentata</taxon>
        <taxon>Episquamata</taxon>
        <taxon>Laterata</taxon>
        <taxon>Lacertibaenia</taxon>
        <taxon>Lacertidae</taxon>
        <taxon>Podarcis</taxon>
    </lineage>
</organism>
<feature type="domain" description="C2H2-type" evidence="13">
    <location>
        <begin position="409"/>
        <end position="436"/>
    </location>
</feature>
<reference evidence="17" key="1">
    <citation type="submission" date="2022-12" db="EMBL/GenBank/DDBJ databases">
        <authorList>
            <person name="Alioto T."/>
            <person name="Alioto T."/>
            <person name="Gomez Garrido J."/>
        </authorList>
    </citation>
    <scope>NUCLEOTIDE SEQUENCE</scope>
</reference>
<dbReference type="PROSITE" id="PS00028">
    <property type="entry name" value="ZINC_FINGER_C2H2_1"/>
    <property type="match status" value="7"/>
</dbReference>
<dbReference type="Proteomes" id="UP001178461">
    <property type="component" value="Chromosome 2"/>
</dbReference>
<keyword evidence="8" id="KW-0238">DNA-binding</keyword>
<feature type="domain" description="C2H2-type" evidence="13">
    <location>
        <begin position="549"/>
        <end position="576"/>
    </location>
</feature>
<dbReference type="InterPro" id="IPR038269">
    <property type="entry name" value="SCAN_sf"/>
</dbReference>
<gene>
    <name evidence="17" type="ORF">PODLI_1B039204</name>
</gene>
<dbReference type="FunFam" id="3.30.160.60:FF:002343">
    <property type="entry name" value="Zinc finger protein 33A"/>
    <property type="match status" value="5"/>
</dbReference>
<keyword evidence="4" id="KW-0677">Repeat</keyword>
<keyword evidence="9" id="KW-0804">Transcription</keyword>
<feature type="domain" description="C2H2-type" evidence="13">
    <location>
        <begin position="521"/>
        <end position="548"/>
    </location>
</feature>
<evidence type="ECO:0000259" key="15">
    <source>
        <dbReference type="PROSITE" id="PS50805"/>
    </source>
</evidence>
<dbReference type="InterPro" id="IPR036051">
    <property type="entry name" value="KRAB_dom_sf"/>
</dbReference>
<feature type="domain" description="C2H2-type" evidence="13">
    <location>
        <begin position="493"/>
        <end position="520"/>
    </location>
</feature>
<evidence type="ECO:0000259" key="14">
    <source>
        <dbReference type="PROSITE" id="PS50804"/>
    </source>
</evidence>
<name>A0AA35JYP6_9SAUR</name>
<comment type="subcellular location">
    <subcellularLocation>
        <location evidence="1">Nucleus</location>
    </subcellularLocation>
</comment>
<dbReference type="Gene3D" id="3.30.160.60">
    <property type="entry name" value="Classic Zinc Finger"/>
    <property type="match status" value="7"/>
</dbReference>
<dbReference type="GO" id="GO:0008270">
    <property type="term" value="F:zinc ion binding"/>
    <property type="evidence" value="ECO:0007669"/>
    <property type="project" value="UniProtKB-KW"/>
</dbReference>
<evidence type="ECO:0000256" key="4">
    <source>
        <dbReference type="ARBA" id="ARBA00022737"/>
    </source>
</evidence>
<dbReference type="Gene3D" id="6.10.140.140">
    <property type="match status" value="2"/>
</dbReference>
<dbReference type="CDD" id="cd07936">
    <property type="entry name" value="SCAN"/>
    <property type="match status" value="1"/>
</dbReference>
<dbReference type="Pfam" id="PF01352">
    <property type="entry name" value="KRAB"/>
    <property type="match status" value="2"/>
</dbReference>
<dbReference type="PANTHER" id="PTHR24399">
    <property type="entry name" value="ZINC FINGER AND BTB DOMAIN-CONTAINING"/>
    <property type="match status" value="1"/>
</dbReference>
<evidence type="ECO:0000256" key="8">
    <source>
        <dbReference type="ARBA" id="ARBA00023125"/>
    </source>
</evidence>
<accession>A0AA35JYP6</accession>
<feature type="region of interest" description="Disordered" evidence="12">
    <location>
        <begin position="131"/>
        <end position="153"/>
    </location>
</feature>
<feature type="domain" description="C2H2-type" evidence="13">
    <location>
        <begin position="577"/>
        <end position="604"/>
    </location>
</feature>
<keyword evidence="5 11" id="KW-0863">Zinc-finger</keyword>
<protein>
    <submittedName>
        <fullName evidence="17">Finger 436-like</fullName>
    </submittedName>
</protein>
<evidence type="ECO:0000259" key="16">
    <source>
        <dbReference type="PROSITE" id="PS50806"/>
    </source>
</evidence>
<evidence type="ECO:0000256" key="9">
    <source>
        <dbReference type="ARBA" id="ARBA00023163"/>
    </source>
</evidence>
<dbReference type="GO" id="GO:0000978">
    <property type="term" value="F:RNA polymerase II cis-regulatory region sequence-specific DNA binding"/>
    <property type="evidence" value="ECO:0007669"/>
    <property type="project" value="TreeGrafter"/>
</dbReference>
<keyword evidence="18" id="KW-1185">Reference proteome</keyword>
<dbReference type="SUPFAM" id="SSF47353">
    <property type="entry name" value="Retrovirus capsid dimerization domain-like"/>
    <property type="match status" value="1"/>
</dbReference>
<dbReference type="PROSITE" id="PS50806">
    <property type="entry name" value="KRAB_RELATED"/>
    <property type="match status" value="1"/>
</dbReference>
<feature type="domain" description="SCAN box" evidence="14">
    <location>
        <begin position="43"/>
        <end position="120"/>
    </location>
</feature>
<dbReference type="InterPro" id="IPR003309">
    <property type="entry name" value="SCAN_dom"/>
</dbReference>
<dbReference type="FunFam" id="1.10.4020.10:FF:000005">
    <property type="entry name" value="Uncharacterized protein"/>
    <property type="match status" value="1"/>
</dbReference>
<dbReference type="SUPFAM" id="SSF109640">
    <property type="entry name" value="KRAB domain (Kruppel-associated box)"/>
    <property type="match status" value="2"/>
</dbReference>
<dbReference type="SMART" id="SM00431">
    <property type="entry name" value="SCAN"/>
    <property type="match status" value="1"/>
</dbReference>
<dbReference type="Pfam" id="PF02023">
    <property type="entry name" value="SCAN"/>
    <property type="match status" value="1"/>
</dbReference>
<sequence length="618" mass="71019">MLEDTERSPQASQAESSGKFWEGSVKKILGQESNILCSDAPSQRFRHFCYHEAEGPRAVCSRLHYLCHQWLKPERHTKAQILDLVILEQFLAVLPPEMESWVRECGAETSSQAVALAEGFLLSQAEEKKQAEQQFHEQEADADLPEAEETPRMPKIPSLPCGGAEAASVKLYQDLLVFEEVAVYFTGEKWALLDSNQRTLHRDVMKKCGIMTSLGSEITAAISSRPPVLQDGMGTDSTQPDKGLVTFEDVAVYFNEEELTVLDPHQRDLHREVMEENFWNVSSLSCDRLTWKSETEQELCGASLKRDRSRERKEWRRKTEAKQKGRKSSVVYQPCDVQEIPTQDKMVEGKERNRHPMCKKTFGLKPSFNVQWRTQTLEKPLQCSEYGKGLSHRSELKTRKRVLLEGKAFHCLECGKNFSGHSSLRTHQRIHIGEKPFQCSECGKSFTQKINLHSHQKIHTGEKPFRCSECGKSFIKNTDLTRHQRIHTGEKPYACSECSINFRHKWNLRNHQRLHTGEQPFKCAECGKNYVNSTNLLSHQRSHTGEKPFQCLECGNCFRRNGDLARHQRVHTGEKPYKCLICGKRFSQNSSLHAHERSHTGETVRMLKVWKELWPEQA</sequence>
<feature type="domain" description="KRAB-related" evidence="16">
    <location>
        <begin position="173"/>
        <end position="236"/>
    </location>
</feature>
<keyword evidence="3" id="KW-0479">Metal-binding</keyword>
<dbReference type="InterPro" id="IPR013087">
    <property type="entry name" value="Znf_C2H2_type"/>
</dbReference>
<keyword evidence="10" id="KW-0539">Nucleus</keyword>
<dbReference type="GO" id="GO:0005654">
    <property type="term" value="C:nucleoplasm"/>
    <property type="evidence" value="ECO:0007669"/>
    <property type="project" value="TreeGrafter"/>
</dbReference>
<dbReference type="GO" id="GO:0001227">
    <property type="term" value="F:DNA-binding transcription repressor activity, RNA polymerase II-specific"/>
    <property type="evidence" value="ECO:0007669"/>
    <property type="project" value="TreeGrafter"/>
</dbReference>
<evidence type="ECO:0000259" key="13">
    <source>
        <dbReference type="PROSITE" id="PS50157"/>
    </source>
</evidence>
<evidence type="ECO:0000256" key="2">
    <source>
        <dbReference type="ARBA" id="ARBA00006991"/>
    </source>
</evidence>
<evidence type="ECO:0000256" key="7">
    <source>
        <dbReference type="ARBA" id="ARBA00023015"/>
    </source>
</evidence>
<evidence type="ECO:0000313" key="18">
    <source>
        <dbReference type="Proteomes" id="UP001178461"/>
    </source>
</evidence>
<comment type="similarity">
    <text evidence="2">Belongs to the krueppel C2H2-type zinc-finger protein family.</text>
</comment>
<dbReference type="PROSITE" id="PS50805">
    <property type="entry name" value="KRAB"/>
    <property type="match status" value="2"/>
</dbReference>
<dbReference type="GO" id="GO:0001817">
    <property type="term" value="P:regulation of cytokine production"/>
    <property type="evidence" value="ECO:0007669"/>
    <property type="project" value="TreeGrafter"/>
</dbReference>
<evidence type="ECO:0000313" key="17">
    <source>
        <dbReference type="EMBL" id="CAI5768602.1"/>
    </source>
</evidence>
<evidence type="ECO:0000256" key="12">
    <source>
        <dbReference type="SAM" id="MobiDB-lite"/>
    </source>
</evidence>
<dbReference type="InterPro" id="IPR036236">
    <property type="entry name" value="Znf_C2H2_sf"/>
</dbReference>
<dbReference type="EMBL" id="OX395127">
    <property type="protein sequence ID" value="CAI5768602.1"/>
    <property type="molecule type" value="Genomic_DNA"/>
</dbReference>
<dbReference type="PROSITE" id="PS50804">
    <property type="entry name" value="SCAN_BOX"/>
    <property type="match status" value="1"/>
</dbReference>
<keyword evidence="7" id="KW-0805">Transcription regulation</keyword>
<dbReference type="PANTHER" id="PTHR24399:SF54">
    <property type="entry name" value="GASTRULA ZINC FINGER PROTEIN XLCGF26.1-LIKE-RELATED"/>
    <property type="match status" value="1"/>
</dbReference>
<keyword evidence="6" id="KW-0862">Zinc</keyword>
<dbReference type="InterPro" id="IPR003655">
    <property type="entry name" value="aKRAB"/>
</dbReference>
<dbReference type="InterPro" id="IPR001909">
    <property type="entry name" value="KRAB"/>
</dbReference>
<feature type="domain" description="KRAB" evidence="15">
    <location>
        <begin position="176"/>
        <end position="248"/>
    </location>
</feature>
<dbReference type="SMART" id="SM00349">
    <property type="entry name" value="KRAB"/>
    <property type="match status" value="2"/>
</dbReference>
<feature type="domain" description="C2H2-type" evidence="13">
    <location>
        <begin position="437"/>
        <end position="464"/>
    </location>
</feature>
<dbReference type="SUPFAM" id="SSF57667">
    <property type="entry name" value="beta-beta-alpha zinc fingers"/>
    <property type="match status" value="5"/>
</dbReference>
<dbReference type="GO" id="GO:0002682">
    <property type="term" value="P:regulation of immune system process"/>
    <property type="evidence" value="ECO:0007669"/>
    <property type="project" value="TreeGrafter"/>
</dbReference>
<dbReference type="AlphaFoldDB" id="A0AA35JYP6"/>
<evidence type="ECO:0000256" key="10">
    <source>
        <dbReference type="ARBA" id="ARBA00023242"/>
    </source>
</evidence>
<dbReference type="Gene3D" id="1.10.4020.10">
    <property type="entry name" value="DNA breaking-rejoining enzymes"/>
    <property type="match status" value="1"/>
</dbReference>
<evidence type="ECO:0000256" key="1">
    <source>
        <dbReference type="ARBA" id="ARBA00004123"/>
    </source>
</evidence>
<evidence type="ECO:0000256" key="5">
    <source>
        <dbReference type="ARBA" id="ARBA00022771"/>
    </source>
</evidence>
<proteinExistence type="inferred from homology"/>
<dbReference type="SMART" id="SM00355">
    <property type="entry name" value="ZnF_C2H2"/>
    <property type="match status" value="7"/>
</dbReference>